<reference evidence="4 5" key="1">
    <citation type="journal article" date="2015" name="Fungal Genet. Biol.">
        <title>Evolution of novel wood decay mechanisms in Agaricales revealed by the genome sequences of Fistulina hepatica and Cylindrobasidium torrendii.</title>
        <authorList>
            <person name="Floudas D."/>
            <person name="Held B.W."/>
            <person name="Riley R."/>
            <person name="Nagy L.G."/>
            <person name="Koehler G."/>
            <person name="Ransdell A.S."/>
            <person name="Younus H."/>
            <person name="Chow J."/>
            <person name="Chiniquy J."/>
            <person name="Lipzen A."/>
            <person name="Tritt A."/>
            <person name="Sun H."/>
            <person name="Haridas S."/>
            <person name="LaButti K."/>
            <person name="Ohm R.A."/>
            <person name="Kues U."/>
            <person name="Blanchette R.A."/>
            <person name="Grigoriev I.V."/>
            <person name="Minto R.E."/>
            <person name="Hibbett D.S."/>
        </authorList>
    </citation>
    <scope>NUCLEOTIDE SEQUENCE [LARGE SCALE GENOMIC DNA]</scope>
    <source>
        <strain evidence="4 5">FP15055 ss-10</strain>
    </source>
</reference>
<dbReference type="SUPFAM" id="SSF46689">
    <property type="entry name" value="Homeodomain-like"/>
    <property type="match status" value="4"/>
</dbReference>
<dbReference type="InterPro" id="IPR001356">
    <property type="entry name" value="HD"/>
</dbReference>
<evidence type="ECO:0000313" key="4">
    <source>
        <dbReference type="EMBL" id="KIY71300.1"/>
    </source>
</evidence>
<organism evidence="4 5">
    <name type="scientific">Cylindrobasidium torrendii FP15055 ss-10</name>
    <dbReference type="NCBI Taxonomy" id="1314674"/>
    <lineage>
        <taxon>Eukaryota</taxon>
        <taxon>Fungi</taxon>
        <taxon>Dikarya</taxon>
        <taxon>Basidiomycota</taxon>
        <taxon>Agaricomycotina</taxon>
        <taxon>Agaricomycetes</taxon>
        <taxon>Agaricomycetidae</taxon>
        <taxon>Agaricales</taxon>
        <taxon>Marasmiineae</taxon>
        <taxon>Physalacriaceae</taxon>
        <taxon>Cylindrobasidium</taxon>
    </lineage>
</organism>
<dbReference type="Gene3D" id="1.10.10.60">
    <property type="entry name" value="Homeodomain-like"/>
    <property type="match status" value="4"/>
</dbReference>
<dbReference type="OrthoDB" id="3083230at2759"/>
<dbReference type="GO" id="GO:0005634">
    <property type="term" value="C:nucleus"/>
    <property type="evidence" value="ECO:0007669"/>
    <property type="project" value="UniProtKB-SubCell"/>
</dbReference>
<feature type="DNA-binding region" description="Homeobox" evidence="1">
    <location>
        <begin position="268"/>
        <end position="328"/>
    </location>
</feature>
<proteinExistence type="predicted"/>
<feature type="domain" description="Homeobox" evidence="3">
    <location>
        <begin position="36"/>
        <end position="75"/>
    </location>
</feature>
<evidence type="ECO:0000256" key="2">
    <source>
        <dbReference type="RuleBase" id="RU000682"/>
    </source>
</evidence>
<keyword evidence="1 2" id="KW-0371">Homeobox</keyword>
<feature type="DNA-binding region" description="Homeobox" evidence="1">
    <location>
        <begin position="38"/>
        <end position="76"/>
    </location>
</feature>
<evidence type="ECO:0000256" key="1">
    <source>
        <dbReference type="PROSITE-ProRule" id="PRU00108"/>
    </source>
</evidence>
<keyword evidence="1 2" id="KW-0238">DNA-binding</keyword>
<protein>
    <recommendedName>
        <fullName evidence="3">Homeobox domain-containing protein</fullName>
    </recommendedName>
</protein>
<comment type="subcellular location">
    <subcellularLocation>
        <location evidence="1 2">Nucleus</location>
    </subcellularLocation>
</comment>
<dbReference type="PROSITE" id="PS50071">
    <property type="entry name" value="HOMEOBOX_2"/>
    <property type="match status" value="3"/>
</dbReference>
<dbReference type="Pfam" id="PF00046">
    <property type="entry name" value="Homeodomain"/>
    <property type="match status" value="1"/>
</dbReference>
<dbReference type="InterPro" id="IPR009057">
    <property type="entry name" value="Homeodomain-like_sf"/>
</dbReference>
<accession>A0A0D7BM73</accession>
<feature type="DNA-binding region" description="Homeobox" evidence="1">
    <location>
        <begin position="153"/>
        <end position="213"/>
    </location>
</feature>
<dbReference type="EMBL" id="KN880456">
    <property type="protein sequence ID" value="KIY71300.1"/>
    <property type="molecule type" value="Genomic_DNA"/>
</dbReference>
<keyword evidence="5" id="KW-1185">Reference proteome</keyword>
<dbReference type="AlphaFoldDB" id="A0A0D7BM73"/>
<dbReference type="GO" id="GO:0003677">
    <property type="term" value="F:DNA binding"/>
    <property type="evidence" value="ECO:0007669"/>
    <property type="project" value="UniProtKB-UniRule"/>
</dbReference>
<feature type="domain" description="Homeobox" evidence="3">
    <location>
        <begin position="151"/>
        <end position="212"/>
    </location>
</feature>
<sequence>MFLACTRHLQRTVPLRTQIRSVFTLREKRAAFFAVFAKNHYPTREFEQKLAHDLDVPESRMHAWYLKARYQANRDNARNRMTLPVAYGQEAVLEQAFAEDPYVCANPEKIAIIQEATGETRQRLENWFRYRRRKHGIKLTEPQQPARPTKRRSTAKANQLPVDHMALYEEIFVLFPWPSQRQLAILAELTPGTPQQRIQDWFLRRRHNERRYPARPASPILDPLQTVPGRVSGREASLKALLEMYPDVIHGDFPCPGFWTQDDMLSVPEITETTFSKEHRALLEETFAICPWPSKTQMEALLELMPKFGIESVKSWFMRRRYKERVSSVNPTTPILEAIRSAKTRRAGREGALKALKTTFPDVIQLGYPSRKFWECEQTLDILRDA</sequence>
<dbReference type="SMART" id="SM00389">
    <property type="entry name" value="HOX"/>
    <property type="match status" value="2"/>
</dbReference>
<feature type="domain" description="Homeobox" evidence="3">
    <location>
        <begin position="266"/>
        <end position="327"/>
    </location>
</feature>
<dbReference type="Proteomes" id="UP000054007">
    <property type="component" value="Unassembled WGS sequence"/>
</dbReference>
<gene>
    <name evidence="4" type="ORF">CYLTODRAFT_418982</name>
</gene>
<keyword evidence="1 2" id="KW-0539">Nucleus</keyword>
<evidence type="ECO:0000313" key="5">
    <source>
        <dbReference type="Proteomes" id="UP000054007"/>
    </source>
</evidence>
<dbReference type="CDD" id="cd00086">
    <property type="entry name" value="homeodomain"/>
    <property type="match status" value="1"/>
</dbReference>
<evidence type="ECO:0000259" key="3">
    <source>
        <dbReference type="PROSITE" id="PS50071"/>
    </source>
</evidence>
<name>A0A0D7BM73_9AGAR</name>